<evidence type="ECO:0000256" key="1">
    <source>
        <dbReference type="SAM" id="MobiDB-lite"/>
    </source>
</evidence>
<name>A0A8D8P856_CULPI</name>
<proteinExistence type="predicted"/>
<feature type="region of interest" description="Disordered" evidence="1">
    <location>
        <begin position="1"/>
        <end position="28"/>
    </location>
</feature>
<evidence type="ECO:0000313" key="2">
    <source>
        <dbReference type="EMBL" id="CAG6591623.1"/>
    </source>
</evidence>
<accession>A0A8D8P856</accession>
<dbReference type="EMBL" id="HBUE01327773">
    <property type="protein sequence ID" value="CAG6591623.1"/>
    <property type="molecule type" value="Transcribed_RNA"/>
</dbReference>
<dbReference type="AlphaFoldDB" id="A0A8D8P856"/>
<reference evidence="2" key="1">
    <citation type="submission" date="2021-05" db="EMBL/GenBank/DDBJ databases">
        <authorList>
            <person name="Alioto T."/>
            <person name="Alioto T."/>
            <person name="Gomez Garrido J."/>
        </authorList>
    </citation>
    <scope>NUCLEOTIDE SEQUENCE</scope>
</reference>
<feature type="compositionally biased region" description="Polar residues" evidence="1">
    <location>
        <begin position="10"/>
        <end position="22"/>
    </location>
</feature>
<sequence length="137" mass="15935">MISMHHSLHSKNTPVRTPSLTAKSPCRSPHCRFNSTCSRTAKTRRLWHNANHYYSKPTNKLHSLSIPHAFHMRHNHNQLYLLTSNRPKILNRLFISKSYSTCNRSNHNSNPLKLHRGHSSHNCPRTNILHTILPSQH</sequence>
<protein>
    <submittedName>
        <fullName evidence="2">(northern house mosquito) hypothetical protein</fullName>
    </submittedName>
</protein>
<organism evidence="2">
    <name type="scientific">Culex pipiens</name>
    <name type="common">House mosquito</name>
    <dbReference type="NCBI Taxonomy" id="7175"/>
    <lineage>
        <taxon>Eukaryota</taxon>
        <taxon>Metazoa</taxon>
        <taxon>Ecdysozoa</taxon>
        <taxon>Arthropoda</taxon>
        <taxon>Hexapoda</taxon>
        <taxon>Insecta</taxon>
        <taxon>Pterygota</taxon>
        <taxon>Neoptera</taxon>
        <taxon>Endopterygota</taxon>
        <taxon>Diptera</taxon>
        <taxon>Nematocera</taxon>
        <taxon>Culicoidea</taxon>
        <taxon>Culicidae</taxon>
        <taxon>Culicinae</taxon>
        <taxon>Culicini</taxon>
        <taxon>Culex</taxon>
        <taxon>Culex</taxon>
    </lineage>
</organism>